<keyword evidence="2" id="KW-0560">Oxidoreductase</keyword>
<keyword evidence="3" id="KW-1185">Reference proteome</keyword>
<evidence type="ECO:0000259" key="1">
    <source>
        <dbReference type="PROSITE" id="PS51819"/>
    </source>
</evidence>
<evidence type="ECO:0000313" key="2">
    <source>
        <dbReference type="EMBL" id="NUU04016.1"/>
    </source>
</evidence>
<dbReference type="Gene3D" id="3.10.180.10">
    <property type="entry name" value="2,3-Dihydroxybiphenyl 1,2-Dioxygenase, domain 1"/>
    <property type="match status" value="1"/>
</dbReference>
<dbReference type="InterPro" id="IPR029068">
    <property type="entry name" value="Glyas_Bleomycin-R_OHBP_Dase"/>
</dbReference>
<keyword evidence="2" id="KW-0223">Dioxygenase</keyword>
<accession>A0ABX2M8A8</accession>
<dbReference type="InterPro" id="IPR037523">
    <property type="entry name" value="VOC_core"/>
</dbReference>
<dbReference type="SUPFAM" id="SSF54593">
    <property type="entry name" value="Glyoxalase/Bleomycin resistance protein/Dihydroxybiphenyl dioxygenase"/>
    <property type="match status" value="1"/>
</dbReference>
<feature type="domain" description="VOC" evidence="1">
    <location>
        <begin position="2"/>
        <end position="127"/>
    </location>
</feature>
<dbReference type="EMBL" id="JABFMT010000032">
    <property type="protein sequence ID" value="NUU04016.1"/>
    <property type="molecule type" value="Genomic_DNA"/>
</dbReference>
<organism evidence="2 3">
    <name type="scientific">Herbaspirillum robiniae</name>
    <dbReference type="NCBI Taxonomy" id="2014887"/>
    <lineage>
        <taxon>Bacteria</taxon>
        <taxon>Pseudomonadati</taxon>
        <taxon>Pseudomonadota</taxon>
        <taxon>Betaproteobacteria</taxon>
        <taxon>Burkholderiales</taxon>
        <taxon>Oxalobacteraceae</taxon>
        <taxon>Herbaspirillum</taxon>
    </lineage>
</organism>
<evidence type="ECO:0000313" key="3">
    <source>
        <dbReference type="Proteomes" id="UP000536746"/>
    </source>
</evidence>
<dbReference type="PROSITE" id="PS51819">
    <property type="entry name" value="VOC"/>
    <property type="match status" value="1"/>
</dbReference>
<proteinExistence type="predicted"/>
<gene>
    <name evidence="2" type="ORF">HNO84_20595</name>
</gene>
<protein>
    <submittedName>
        <fullName evidence="2">Extradiol dioxygenase</fullName>
    </submittedName>
</protein>
<dbReference type="Proteomes" id="UP000536746">
    <property type="component" value="Unassembled WGS sequence"/>
</dbReference>
<comment type="caution">
    <text evidence="2">The sequence shown here is derived from an EMBL/GenBank/DDBJ whole genome shotgun (WGS) entry which is preliminary data.</text>
</comment>
<sequence>MRFDHLTIVAADCACLRSFFVDVAGLEEGERPPFGVAGHWLYLDRRPVLHLIERPDAPAADGIRPSRPPARIDHMALRIDSAVEWQKLLRRLRDRRIPYQLSDMRAQQEQQLFVTPVPEVTVEFVIEAQRLG</sequence>
<reference evidence="2 3" key="1">
    <citation type="journal article" date="2020" name="Front. Plant Sci.">
        <title>Isolation of Rhizosphere Bacteria That Improve Quality and Water Stress Tolerance in Greenhouse Ornamentals.</title>
        <authorList>
            <person name="Nordstedt N.P."/>
            <person name="Jones M.L."/>
        </authorList>
    </citation>
    <scope>NUCLEOTIDE SEQUENCE [LARGE SCALE GENOMIC DNA]</scope>
    <source>
        <strain evidence="2 3">C6C2</strain>
    </source>
</reference>
<dbReference type="GO" id="GO:0051213">
    <property type="term" value="F:dioxygenase activity"/>
    <property type="evidence" value="ECO:0007669"/>
    <property type="project" value="UniProtKB-KW"/>
</dbReference>
<dbReference type="RefSeq" id="WP_079215945.1">
    <property type="nucleotide sequence ID" value="NZ_CP018845.1"/>
</dbReference>
<name>A0ABX2M8A8_9BURK</name>